<protein>
    <recommendedName>
        <fullName evidence="15">Piriformospora indica-insensitive protein 2</fullName>
    </recommendedName>
</protein>
<keyword evidence="11" id="KW-0325">Glycoprotein</keyword>
<feature type="signal peptide" evidence="12">
    <location>
        <begin position="1"/>
        <end position="23"/>
    </location>
</feature>
<keyword evidence="14" id="KW-1185">Reference proteome</keyword>
<dbReference type="Proteomes" id="UP001314170">
    <property type="component" value="Unassembled WGS sequence"/>
</dbReference>
<dbReference type="PRINTS" id="PR00019">
    <property type="entry name" value="LEURICHRPT"/>
</dbReference>
<reference evidence="13 14" key="1">
    <citation type="submission" date="2024-01" db="EMBL/GenBank/DDBJ databases">
        <authorList>
            <person name="Waweru B."/>
        </authorList>
    </citation>
    <scope>NUCLEOTIDE SEQUENCE [LARGE SCALE GENOMIC DNA]</scope>
</reference>
<accession>A0AAV1R0A7</accession>
<keyword evidence="6 12" id="KW-0732">Signal</keyword>
<comment type="subcellular location">
    <subcellularLocation>
        <location evidence="1">Cell membrane</location>
    </subcellularLocation>
    <subcellularLocation>
        <location evidence="2">Membrane</location>
        <topology evidence="2">Single-pass type I membrane protein</topology>
    </subcellularLocation>
</comment>
<dbReference type="FunFam" id="3.80.10.10:FF:000299">
    <property type="entry name" value="Piriformospora indica-insensitive protein 2"/>
    <property type="match status" value="1"/>
</dbReference>
<name>A0AAV1R0A7_9ROSI</name>
<evidence type="ECO:0000256" key="4">
    <source>
        <dbReference type="ARBA" id="ARBA00022614"/>
    </source>
</evidence>
<keyword evidence="3" id="KW-1003">Cell membrane</keyword>
<evidence type="ECO:0000256" key="11">
    <source>
        <dbReference type="ARBA" id="ARBA00023180"/>
    </source>
</evidence>
<keyword evidence="9" id="KW-0472">Membrane</keyword>
<dbReference type="GO" id="GO:0005886">
    <property type="term" value="C:plasma membrane"/>
    <property type="evidence" value="ECO:0007669"/>
    <property type="project" value="UniProtKB-SubCell"/>
</dbReference>
<dbReference type="EMBL" id="CAWUPB010000851">
    <property type="protein sequence ID" value="CAK7326493.1"/>
    <property type="molecule type" value="Genomic_DNA"/>
</dbReference>
<keyword evidence="4" id="KW-0433">Leucine-rich repeat</keyword>
<keyword evidence="8" id="KW-1133">Transmembrane helix</keyword>
<evidence type="ECO:0000256" key="12">
    <source>
        <dbReference type="SAM" id="SignalP"/>
    </source>
</evidence>
<gene>
    <name evidence="13" type="ORF">DCAF_LOCUS4194</name>
</gene>
<evidence type="ECO:0000256" key="1">
    <source>
        <dbReference type="ARBA" id="ARBA00004236"/>
    </source>
</evidence>
<evidence type="ECO:0000313" key="13">
    <source>
        <dbReference type="EMBL" id="CAK7326493.1"/>
    </source>
</evidence>
<evidence type="ECO:0000256" key="7">
    <source>
        <dbReference type="ARBA" id="ARBA00022737"/>
    </source>
</evidence>
<dbReference type="FunFam" id="3.80.10.10:FF:000375">
    <property type="entry name" value="Piriformospora indica-insensitive protein 2"/>
    <property type="match status" value="1"/>
</dbReference>
<evidence type="ECO:0000256" key="10">
    <source>
        <dbReference type="ARBA" id="ARBA00023170"/>
    </source>
</evidence>
<evidence type="ECO:0000256" key="3">
    <source>
        <dbReference type="ARBA" id="ARBA00022475"/>
    </source>
</evidence>
<dbReference type="Pfam" id="PF13855">
    <property type="entry name" value="LRR_8"/>
    <property type="match status" value="1"/>
</dbReference>
<proteinExistence type="predicted"/>
<dbReference type="PANTHER" id="PTHR27000:SF768">
    <property type="entry name" value="PIRIFORMOSPORA INDICA-INSENSITIVE PROTEIN 2-LIKE ISOFORM X1"/>
    <property type="match status" value="1"/>
</dbReference>
<evidence type="ECO:0000313" key="14">
    <source>
        <dbReference type="Proteomes" id="UP001314170"/>
    </source>
</evidence>
<evidence type="ECO:0000256" key="5">
    <source>
        <dbReference type="ARBA" id="ARBA00022692"/>
    </source>
</evidence>
<dbReference type="InterPro" id="IPR001611">
    <property type="entry name" value="Leu-rich_rpt"/>
</dbReference>
<evidence type="ECO:0008006" key="15">
    <source>
        <dbReference type="Google" id="ProtNLM"/>
    </source>
</evidence>
<comment type="caution">
    <text evidence="13">The sequence shown here is derived from an EMBL/GenBank/DDBJ whole genome shotgun (WGS) entry which is preliminary data.</text>
</comment>
<evidence type="ECO:0000256" key="9">
    <source>
        <dbReference type="ARBA" id="ARBA00023136"/>
    </source>
</evidence>
<evidence type="ECO:0000256" key="6">
    <source>
        <dbReference type="ARBA" id="ARBA00022729"/>
    </source>
</evidence>
<keyword evidence="5" id="KW-0812">Transmembrane</keyword>
<dbReference type="InterPro" id="IPR032675">
    <property type="entry name" value="LRR_dom_sf"/>
</dbReference>
<keyword evidence="7" id="KW-0677">Repeat</keyword>
<feature type="chain" id="PRO_5043404690" description="Piriformospora indica-insensitive protein 2" evidence="12">
    <location>
        <begin position="24"/>
        <end position="482"/>
    </location>
</feature>
<keyword evidence="10" id="KW-0675">Receptor</keyword>
<evidence type="ECO:0000256" key="2">
    <source>
        <dbReference type="ARBA" id="ARBA00004479"/>
    </source>
</evidence>
<dbReference type="Gene3D" id="3.80.10.10">
    <property type="entry name" value="Ribonuclease Inhibitor"/>
    <property type="match status" value="2"/>
</dbReference>
<dbReference type="GO" id="GO:0051707">
    <property type="term" value="P:response to other organism"/>
    <property type="evidence" value="ECO:0007669"/>
    <property type="project" value="UniProtKB-ARBA"/>
</dbReference>
<organism evidence="13 14">
    <name type="scientific">Dovyalis caffra</name>
    <dbReference type="NCBI Taxonomy" id="77055"/>
    <lineage>
        <taxon>Eukaryota</taxon>
        <taxon>Viridiplantae</taxon>
        <taxon>Streptophyta</taxon>
        <taxon>Embryophyta</taxon>
        <taxon>Tracheophyta</taxon>
        <taxon>Spermatophyta</taxon>
        <taxon>Magnoliopsida</taxon>
        <taxon>eudicotyledons</taxon>
        <taxon>Gunneridae</taxon>
        <taxon>Pentapetalae</taxon>
        <taxon>rosids</taxon>
        <taxon>fabids</taxon>
        <taxon>Malpighiales</taxon>
        <taxon>Salicaceae</taxon>
        <taxon>Flacourtieae</taxon>
        <taxon>Dovyalis</taxon>
    </lineage>
</organism>
<dbReference type="FunFam" id="3.80.10.10:FF:000269">
    <property type="entry name" value="Piriformospora indica-insensitive protein 2"/>
    <property type="match status" value="1"/>
</dbReference>
<sequence length="482" mass="53439">MKSSYINSHVILALCIMYLGVWCFGEPDYNDVAPMEEVEKTALYSAIQGFVGHWWNGSDLYPDPCGWTPIQGVSCDLFDGLWYVTALSIGPIQDNSLDCAPNVEFRPQLFELKHLKSLNFFKCFVSPHKHPVTIPGKNWEKLAGNLETLEFRSNAGLIGKVPTSFGSLIRLQSLVLLENGLVGELPTNVGNLTKLKRLVLAANWFYGRIPDNFGGLNELLILDLSRNLLSGSLPLTFGGLTSLLKLDLSNNQLEGNLPTVMGYLKNLTLLDLRKNRFSGGLTKSLQEMYSLEEMALSDNPIGGDLQGLEWHSLQNLVVLDLSNMGLAGEIPESITELKRLRFLGLSGNKLTGNLSPKLATLPCVSALYLNGNNLTGELKFSEWFYGKMGRRFGAWNNPNLCYPAGLMPTGHAPYGVKPCQQEVTSLEANTNSKLGEGNFDQNSHFMVSSGFSINIIDGFRWVFLVQVFMMIQLFNCFLESNL</sequence>
<dbReference type="PANTHER" id="PTHR27000">
    <property type="entry name" value="LEUCINE-RICH REPEAT RECEPTOR-LIKE PROTEIN KINASE FAMILY PROTEIN-RELATED"/>
    <property type="match status" value="1"/>
</dbReference>
<evidence type="ECO:0000256" key="8">
    <source>
        <dbReference type="ARBA" id="ARBA00022989"/>
    </source>
</evidence>
<dbReference type="SUPFAM" id="SSF52058">
    <property type="entry name" value="L domain-like"/>
    <property type="match status" value="1"/>
</dbReference>
<dbReference type="AlphaFoldDB" id="A0AAV1R0A7"/>
<dbReference type="Pfam" id="PF00560">
    <property type="entry name" value="LRR_1"/>
    <property type="match status" value="1"/>
</dbReference>